<dbReference type="InterPro" id="IPR007052">
    <property type="entry name" value="CS_dom"/>
</dbReference>
<comment type="subcellular location">
    <subcellularLocation>
        <location evidence="1">Cytoplasm</location>
    </subcellularLocation>
</comment>
<accession>A0A8J2S9Y2</accession>
<dbReference type="Gene3D" id="2.60.40.790">
    <property type="match status" value="2"/>
</dbReference>
<evidence type="ECO:0000313" key="4">
    <source>
        <dbReference type="EMBL" id="CAH0368558.1"/>
    </source>
</evidence>
<sequence>MMRYSPVVLLITTNALQHSPRRRCPRTIRRSNDEELSIDELERRERALSNDDDGIWMDAFHPPDIHECARYRWSQDATHVKVEVPLPNRPSQTDVALVVGETSFDLSVVNADVTIRGQLAGEANPGRCGWDLFEEGDGLVVRVAKRGNGDWDAFLVDEVPAPTASYKGVCEATGASYEQTSTEMRIEVALPDHVEARDVNVAVAGDAWSVEAGAWSLGGALMGAVRADDTAWVVDDGVVFMTLTKRAARTWWAGLTR</sequence>
<feature type="domain" description="CS" evidence="3">
    <location>
        <begin position="66"/>
        <end position="156"/>
    </location>
</feature>
<dbReference type="PANTHER" id="PTHR12356">
    <property type="entry name" value="NUCLEAR MOVEMENT PROTEIN NUDC"/>
    <property type="match status" value="1"/>
</dbReference>
<evidence type="ECO:0000256" key="2">
    <source>
        <dbReference type="ARBA" id="ARBA00022490"/>
    </source>
</evidence>
<reference evidence="4" key="1">
    <citation type="submission" date="2021-11" db="EMBL/GenBank/DDBJ databases">
        <authorList>
            <consortium name="Genoscope - CEA"/>
            <person name="William W."/>
        </authorList>
    </citation>
    <scope>NUCLEOTIDE SEQUENCE</scope>
</reference>
<name>A0A8J2S9Y2_9STRA</name>
<dbReference type="GO" id="GO:0005737">
    <property type="term" value="C:cytoplasm"/>
    <property type="evidence" value="ECO:0007669"/>
    <property type="project" value="UniProtKB-SubCell"/>
</dbReference>
<dbReference type="EMBL" id="CAKKNE010000002">
    <property type="protein sequence ID" value="CAH0368558.1"/>
    <property type="molecule type" value="Genomic_DNA"/>
</dbReference>
<evidence type="ECO:0000256" key="1">
    <source>
        <dbReference type="ARBA" id="ARBA00004496"/>
    </source>
</evidence>
<dbReference type="SUPFAM" id="SSF49764">
    <property type="entry name" value="HSP20-like chaperones"/>
    <property type="match status" value="2"/>
</dbReference>
<dbReference type="InterPro" id="IPR037898">
    <property type="entry name" value="NudC_fam"/>
</dbReference>
<dbReference type="GO" id="GO:0051082">
    <property type="term" value="F:unfolded protein binding"/>
    <property type="evidence" value="ECO:0007669"/>
    <property type="project" value="TreeGrafter"/>
</dbReference>
<organism evidence="4 5">
    <name type="scientific">Pelagomonas calceolata</name>
    <dbReference type="NCBI Taxonomy" id="35677"/>
    <lineage>
        <taxon>Eukaryota</taxon>
        <taxon>Sar</taxon>
        <taxon>Stramenopiles</taxon>
        <taxon>Ochrophyta</taxon>
        <taxon>Pelagophyceae</taxon>
        <taxon>Pelagomonadales</taxon>
        <taxon>Pelagomonadaceae</taxon>
        <taxon>Pelagomonas</taxon>
    </lineage>
</organism>
<comment type="caution">
    <text evidence="4">The sequence shown here is derived from an EMBL/GenBank/DDBJ whole genome shotgun (WGS) entry which is preliminary data.</text>
</comment>
<keyword evidence="2" id="KW-0963">Cytoplasm</keyword>
<dbReference type="OrthoDB" id="416217at2759"/>
<keyword evidence="5" id="KW-1185">Reference proteome</keyword>
<dbReference type="PANTHER" id="PTHR12356:SF3">
    <property type="entry name" value="NUCLEAR MIGRATION PROTEIN NUDC"/>
    <property type="match status" value="1"/>
</dbReference>
<evidence type="ECO:0000259" key="3">
    <source>
        <dbReference type="PROSITE" id="PS51203"/>
    </source>
</evidence>
<dbReference type="GO" id="GO:0006457">
    <property type="term" value="P:protein folding"/>
    <property type="evidence" value="ECO:0007669"/>
    <property type="project" value="TreeGrafter"/>
</dbReference>
<dbReference type="Pfam" id="PF04969">
    <property type="entry name" value="CS"/>
    <property type="match status" value="2"/>
</dbReference>
<dbReference type="PROSITE" id="PS51203">
    <property type="entry name" value="CS"/>
    <property type="match status" value="1"/>
</dbReference>
<dbReference type="Proteomes" id="UP000789595">
    <property type="component" value="Unassembled WGS sequence"/>
</dbReference>
<dbReference type="InterPro" id="IPR008978">
    <property type="entry name" value="HSP20-like_chaperone"/>
</dbReference>
<evidence type="ECO:0000313" key="5">
    <source>
        <dbReference type="Proteomes" id="UP000789595"/>
    </source>
</evidence>
<gene>
    <name evidence="4" type="ORF">PECAL_2P16260</name>
</gene>
<protein>
    <recommendedName>
        <fullName evidence="3">CS domain-containing protein</fullName>
    </recommendedName>
</protein>
<proteinExistence type="predicted"/>
<dbReference type="AlphaFoldDB" id="A0A8J2S9Y2"/>